<dbReference type="Pfam" id="PF07703">
    <property type="entry name" value="A2M_BRD"/>
    <property type="match status" value="1"/>
</dbReference>
<dbReference type="Proteomes" id="UP000031937">
    <property type="component" value="Unassembled WGS sequence"/>
</dbReference>
<dbReference type="InterPro" id="IPR041203">
    <property type="entry name" value="Bact_A2M_MG5"/>
</dbReference>
<dbReference type="SUPFAM" id="SSF48239">
    <property type="entry name" value="Terpenoid cyclases/Protein prenyltransferases"/>
    <property type="match status" value="1"/>
</dbReference>
<feature type="domain" description="Alpha-2-macroglobulin" evidence="4">
    <location>
        <begin position="1152"/>
        <end position="1241"/>
    </location>
</feature>
<dbReference type="InterPro" id="IPR047565">
    <property type="entry name" value="Alpha-macroglob_thiol-ester_cl"/>
</dbReference>
<dbReference type="InterPro" id="IPR011625">
    <property type="entry name" value="A2M_N_BRD"/>
</dbReference>
<dbReference type="Pfam" id="PF00207">
    <property type="entry name" value="A2M"/>
    <property type="match status" value="1"/>
</dbReference>
<dbReference type="Pfam" id="PF17973">
    <property type="entry name" value="bMG10"/>
    <property type="match status" value="1"/>
</dbReference>
<dbReference type="GO" id="GO:0005615">
    <property type="term" value="C:extracellular space"/>
    <property type="evidence" value="ECO:0007669"/>
    <property type="project" value="InterPro"/>
</dbReference>
<evidence type="ECO:0000313" key="6">
    <source>
        <dbReference type="EMBL" id="KIO46516.1"/>
    </source>
</evidence>
<gene>
    <name evidence="5" type="ORF">BA92_10925</name>
    <name evidence="6" type="ORF">IE90_03985</name>
</gene>
<dbReference type="Pfam" id="PF11974">
    <property type="entry name" value="bMG3"/>
    <property type="match status" value="1"/>
</dbReference>
<reference evidence="5 8" key="1">
    <citation type="submission" date="2014-07" db="EMBL/GenBank/DDBJ databases">
        <title>Porphyromonadaceae bacterium OUH 308042 = ATCC BAA-2681 = DSM 28342 draft genome.</title>
        <authorList>
            <person name="Sydenham T.V."/>
            <person name="Hasman H."/>
            <person name="Justensen U.S."/>
        </authorList>
    </citation>
    <scope>NUCLEOTIDE SEQUENCE [LARGE SCALE GENOMIC DNA]</scope>
    <source>
        <strain evidence="5 8">OUH 308042</strain>
    </source>
</reference>
<dbReference type="PANTHER" id="PTHR40094:SF1">
    <property type="entry name" value="UBIQUITIN DOMAIN-CONTAINING PROTEIN"/>
    <property type="match status" value="1"/>
</dbReference>
<dbReference type="InterPro" id="IPR021868">
    <property type="entry name" value="Alpha_2_Macroglob_MG3"/>
</dbReference>
<comment type="caution">
    <text evidence="5">The sequence shown here is derived from an EMBL/GenBank/DDBJ whole genome shotgun (WGS) entry which is preliminary data.</text>
</comment>
<keyword evidence="8" id="KW-1185">Reference proteome</keyword>
<dbReference type="Pfam" id="PF17962">
    <property type="entry name" value="bMG6"/>
    <property type="match status" value="1"/>
</dbReference>
<name>A0A0C3R3S5_9PORP</name>
<dbReference type="InterPro" id="IPR051802">
    <property type="entry name" value="YfhM-like"/>
</dbReference>
<dbReference type="Gene3D" id="2.60.40.1930">
    <property type="match status" value="1"/>
</dbReference>
<dbReference type="InterPro" id="IPR041246">
    <property type="entry name" value="Bact_MG10"/>
</dbReference>
<accession>A0A0C3R3S5</accession>
<dbReference type="GO" id="GO:0004866">
    <property type="term" value="F:endopeptidase inhibitor activity"/>
    <property type="evidence" value="ECO:0007669"/>
    <property type="project" value="InterPro"/>
</dbReference>
<dbReference type="Pfam" id="PF07678">
    <property type="entry name" value="TED_complement"/>
    <property type="match status" value="1"/>
</dbReference>
<dbReference type="PANTHER" id="PTHR40094">
    <property type="entry name" value="ALPHA-2-MACROGLOBULIN HOMOLOG"/>
    <property type="match status" value="1"/>
</dbReference>
<dbReference type="Pfam" id="PF17972">
    <property type="entry name" value="bMG5"/>
    <property type="match status" value="1"/>
</dbReference>
<protein>
    <submittedName>
        <fullName evidence="5">Alpha-2-macroglobulin</fullName>
    </submittedName>
</protein>
<proteinExistence type="inferred from homology"/>
<dbReference type="CDD" id="cd02891">
    <property type="entry name" value="A2M_like"/>
    <property type="match status" value="1"/>
</dbReference>
<comment type="similarity">
    <text evidence="1">Belongs to the protease inhibitor I39 (alpha-2-macroglobulin) family. Bacterial alpha-2-macroglobulin subfamily.</text>
</comment>
<evidence type="ECO:0000313" key="7">
    <source>
        <dbReference type="Proteomes" id="UP000031937"/>
    </source>
</evidence>
<dbReference type="SMART" id="SM01419">
    <property type="entry name" value="Thiol-ester_cl"/>
    <property type="match status" value="1"/>
</dbReference>
<dbReference type="EMBL" id="JPIU01000040">
    <property type="protein sequence ID" value="KIO43905.1"/>
    <property type="molecule type" value="Genomic_DNA"/>
</dbReference>
<evidence type="ECO:0000256" key="1">
    <source>
        <dbReference type="ARBA" id="ARBA00010556"/>
    </source>
</evidence>
<organism evidence="5 8">
    <name type="scientific">Sanguibacteroides justesenii</name>
    <dbReference type="NCBI Taxonomy" id="1547597"/>
    <lineage>
        <taxon>Bacteria</taxon>
        <taxon>Pseudomonadati</taxon>
        <taxon>Bacteroidota</taxon>
        <taxon>Bacteroidia</taxon>
        <taxon>Bacteroidales</taxon>
        <taxon>Porphyromonadaceae</taxon>
        <taxon>Sanguibacteroides</taxon>
    </lineage>
</organism>
<dbReference type="SMART" id="SM01359">
    <property type="entry name" value="A2M_N_2"/>
    <property type="match status" value="1"/>
</dbReference>
<dbReference type="Pfam" id="PF01835">
    <property type="entry name" value="MG2"/>
    <property type="match status" value="1"/>
</dbReference>
<keyword evidence="2" id="KW-0732">Signal</keyword>
<dbReference type="Proteomes" id="UP000031980">
    <property type="component" value="Unassembled WGS sequence"/>
</dbReference>
<dbReference type="EMBL" id="JPIT01000009">
    <property type="protein sequence ID" value="KIO46516.1"/>
    <property type="molecule type" value="Genomic_DNA"/>
</dbReference>
<evidence type="ECO:0000313" key="5">
    <source>
        <dbReference type="EMBL" id="KIO43905.1"/>
    </source>
</evidence>
<dbReference type="Gene3D" id="1.50.10.20">
    <property type="match status" value="1"/>
</dbReference>
<dbReference type="InterPro" id="IPR008930">
    <property type="entry name" value="Terpenoid_cyclase/PrenylTrfase"/>
</dbReference>
<evidence type="ECO:0000259" key="4">
    <source>
        <dbReference type="SMART" id="SM01360"/>
    </source>
</evidence>
<dbReference type="InterPro" id="IPR001599">
    <property type="entry name" value="Macroglobln_a2"/>
</dbReference>
<dbReference type="InterPro" id="IPR041462">
    <property type="entry name" value="Bact_A2M_MG6"/>
</dbReference>
<sequence>MLFAFSSCKERQNPNKSEYSKYVSEFTQGMIRSTDPICILFNANLDSLPVSADDIFKISPRVKGTFQFHQNTLKFIPSERFKNEQIYQISVQLDQLFDVPAALKKFNFTVKILPQAYSFQEGNLGIYPENNDQFFYKGAIANADLTTPEQIERLITAKLDDRILSLVWDHSPYIHNFTIPDLKREKHSQTLKLTFDKKIKNGNDLLVEIPGENNFSVLDIKVTDDYSQSIDVIFSDNVSPTQDLQGLITIDGINRLNYNVQGNIVRLYTNETSKMRGIVQVNVYRGIMNATGDKLTKEVAQSVSFPSAKPEIRFIGEGTITPADGNILIPFSAVGLKAIQLRVVKVLPQNMNFYLQQNSYEYAGDYELRRVGRPILNKKIVLAKEGQTIHSDKWQDYTINLADHIQLEKGVVYKVELRFKRSYTTLACNEKQNPDRDDSDDQFWQGYDNYDEYYYGYPEDYSWEERDNPCSNSYYYVSSRFPQKNIVVTSLGITAKAGTDGKYIVAVNDLSDATPVSHCELFFYNYQNQKIDSTRTDDRGIAIARIRGKAFTVVARKGNDQAYLKVNDAGSLSYSNFDVTGTVVQKGLKGFLYGERGVWRPGNEIHLSFILEDKENVIPAGHPIIAELYDPNGHVVQTRKEGRNDNGMYCFTFKTDDNAVTGYWRTIVKIGGTSFSKTIRIESIKPNRLNINAILPGNILGKGIHENKIPVTTRWLHGAKTSLLKTITELKLTQGKTVFEKYKNYNFDDRSRFYKTTTTTLFDGTTDPDGNFTLSTQNITTENTPGMLNALLTIRVFENSGDFSIVTSSFKYSPYTQYVGIALPETDDNWYPAGKPIPVKGVVVNTLGQPVASNEIEIEVYALDWRWWWDSNDDNLGSYVNRSYRKPILHKMVKSTDGKFNVDITCNEWGRYYLIAKDKVSGHSCGSTFYISSWRNDLNMPGMANLLTLTSDKKAYRVGEKIKIKFPSSSGSIALISIENGKTVKDIFRIPTTNDFTIFEIEAKQDMCPNIYVNVSLIQPHKGRDNDKPIRLYGVMNIDVEDPSLHLHPQINMAKELRPSEDFTITVSEADGHPMTYTLAVVDEGLLSLTSFKTPDPFPAFYAREALGVKTWDFYDDVCGAFGGRLEKAFAIGGDEALKPEENHKSNRFTPVVLFQGPFTLKKGEKKSHTLRMPEYIGEVRTMVIAEHKGQYGSASKNTSVNQPLMLNVTMPRIFTPGDVIEIPVTLFAMKDRIKEVNVSIRTDDKIENLASAQQKVHFDKTGEQIIFFKVKIKETTGKSTLSFSAQSGQEKAYFSCDIDIRIPNPRITRVDAKELKAGETLTFDNPIEGINPTSMLEITSIPPLNLEKRLNDLIQYPHGCGEQITSAVFPQLMLNTLMDLTEAQRVTAELNVKEVISRLRNYQRNNGGFSYWAGSEFISDWVSSYITDFLIQAEKQGYQVPASMKNNAVNYLNQQANTWKPSDYYAELEQAYRLYVLASADKPNLAAMNRMKDIIYKNPVARWQLAGAYAIGKYDKVARSLIANLPTEAESYRQLGRCYGSGLRDNAILLRSMVDMDMQEEAYTLLRKIALRLASNDWMSTQENAFGLCAAAQYVKRYFKEGNGIKVEIGKEKIQTEKTVILKPLTVKQQRSNVTVKNNTDGTLHVRTINSSVPLGVITQNEMSGLKMQITYYSNNKRIDRPTYRQGEDITAEISVQNTGKIGQYDELALTCMFPSGFEFINERLISGINPFKGTENVDIRDDRIYLYFSLKQGETKKFTLRFNASYPGTYLLPAITCSAMYDDSITATLAGNRIIIEK</sequence>
<dbReference type="InterPro" id="IPR011626">
    <property type="entry name" value="Alpha-macroglobulin_TED"/>
</dbReference>
<feature type="domain" description="Alpha-2-macroglobulin bait region" evidence="3">
    <location>
        <begin position="947"/>
        <end position="1089"/>
    </location>
</feature>
<dbReference type="InterPro" id="IPR002890">
    <property type="entry name" value="MG2"/>
</dbReference>
<evidence type="ECO:0000313" key="8">
    <source>
        <dbReference type="Proteomes" id="UP000031980"/>
    </source>
</evidence>
<reference evidence="6 7" key="2">
    <citation type="submission" date="2014-07" db="EMBL/GenBank/DDBJ databases">
        <title>Porphyromonadaceae bacterium OUH 334697 = ATCC BAA-2682 = DSM 28341 draft genome.</title>
        <authorList>
            <person name="Sydenham T.V."/>
            <person name="Hasman H."/>
            <person name="Justesen U.S."/>
        </authorList>
    </citation>
    <scope>NUCLEOTIDE SEQUENCE [LARGE SCALE GENOMIC DNA]</scope>
    <source>
        <strain evidence="6 7">OUH 334697</strain>
    </source>
</reference>
<dbReference type="SMART" id="SM01360">
    <property type="entry name" value="A2M"/>
    <property type="match status" value="1"/>
</dbReference>
<evidence type="ECO:0000259" key="3">
    <source>
        <dbReference type="SMART" id="SM01359"/>
    </source>
</evidence>
<evidence type="ECO:0000256" key="2">
    <source>
        <dbReference type="ARBA" id="ARBA00022729"/>
    </source>
</evidence>